<organism evidence="3 4">
    <name type="scientific">Mythimna separata</name>
    <name type="common">Oriental armyworm</name>
    <name type="synonym">Pseudaletia separata</name>
    <dbReference type="NCBI Taxonomy" id="271217"/>
    <lineage>
        <taxon>Eukaryota</taxon>
        <taxon>Metazoa</taxon>
        <taxon>Ecdysozoa</taxon>
        <taxon>Arthropoda</taxon>
        <taxon>Hexapoda</taxon>
        <taxon>Insecta</taxon>
        <taxon>Pterygota</taxon>
        <taxon>Neoptera</taxon>
        <taxon>Endopterygota</taxon>
        <taxon>Lepidoptera</taxon>
        <taxon>Glossata</taxon>
        <taxon>Ditrysia</taxon>
        <taxon>Noctuoidea</taxon>
        <taxon>Noctuidae</taxon>
        <taxon>Noctuinae</taxon>
        <taxon>Hadenini</taxon>
        <taxon>Mythimna</taxon>
    </lineage>
</organism>
<dbReference type="EMBL" id="JARGEI010000013">
    <property type="protein sequence ID" value="KAJ8721248.1"/>
    <property type="molecule type" value="Genomic_DNA"/>
</dbReference>
<dbReference type="Proteomes" id="UP001231518">
    <property type="component" value="Chromosome 12"/>
</dbReference>
<evidence type="ECO:0000313" key="3">
    <source>
        <dbReference type="EMBL" id="KAJ8721248.1"/>
    </source>
</evidence>
<proteinExistence type="predicted"/>
<accession>A0AAD7YMH5</accession>
<name>A0AAD7YMH5_MYTSE</name>
<dbReference type="InterPro" id="IPR006578">
    <property type="entry name" value="MADF-dom"/>
</dbReference>
<evidence type="ECO:0000259" key="2">
    <source>
        <dbReference type="PROSITE" id="PS51029"/>
    </source>
</evidence>
<protein>
    <recommendedName>
        <fullName evidence="2">MADF domain-containing protein</fullName>
    </recommendedName>
</protein>
<feature type="domain" description="MADF" evidence="2">
    <location>
        <begin position="10"/>
        <end position="103"/>
    </location>
</feature>
<dbReference type="SMART" id="SM00595">
    <property type="entry name" value="MADF"/>
    <property type="match status" value="1"/>
</dbReference>
<feature type="compositionally biased region" description="Polar residues" evidence="1">
    <location>
        <begin position="247"/>
        <end position="262"/>
    </location>
</feature>
<dbReference type="Pfam" id="PF10545">
    <property type="entry name" value="MADF_DNA_bdg"/>
    <property type="match status" value="1"/>
</dbReference>
<sequence length="262" mass="29565">MEWSDEKCLQLIEEYRKHNVLWDPRDENYKKKNLKGDAWKIIGEALNTEPDLCKSKMSILLSGFRREKTKVNKSKGTGKGATQIYQSSWFAYEAFSFLLDRDKPRESLNTIIDNEDIAIDANTGDTGTDEEPVDTATSNSLQPQVPPPHKKKKLDPKLAILKDAFGILKTSASKSNDDNDEIITFFKFAANKMRKYDTHTKNAVQQAICDILFKADYGYYSQSQYGYYTSPSSSTSTNVPSPPFVCRQNNTPTKAENSPSGT</sequence>
<feature type="region of interest" description="Disordered" evidence="1">
    <location>
        <begin position="119"/>
        <end position="153"/>
    </location>
</feature>
<feature type="region of interest" description="Disordered" evidence="1">
    <location>
        <begin position="230"/>
        <end position="262"/>
    </location>
</feature>
<comment type="caution">
    <text evidence="3">The sequence shown here is derived from an EMBL/GenBank/DDBJ whole genome shotgun (WGS) entry which is preliminary data.</text>
</comment>
<reference evidence="3" key="1">
    <citation type="submission" date="2023-03" db="EMBL/GenBank/DDBJ databases">
        <title>Chromosome-level genomes of two armyworms, Mythimna separata and Mythimna loreyi, provide insights into the biosynthesis and reception of sex pheromones.</title>
        <authorList>
            <person name="Zhao H."/>
        </authorList>
    </citation>
    <scope>NUCLEOTIDE SEQUENCE</scope>
    <source>
        <strain evidence="3">BeijingLab</strain>
        <tissue evidence="3">Pupa</tissue>
    </source>
</reference>
<evidence type="ECO:0000256" key="1">
    <source>
        <dbReference type="SAM" id="MobiDB-lite"/>
    </source>
</evidence>
<gene>
    <name evidence="3" type="ORF">PYW07_002023</name>
</gene>
<dbReference type="PROSITE" id="PS51029">
    <property type="entry name" value="MADF"/>
    <property type="match status" value="1"/>
</dbReference>
<dbReference type="PANTHER" id="PTHR21505">
    <property type="entry name" value="MADF DOMAIN-CONTAINING PROTEIN-RELATED"/>
    <property type="match status" value="1"/>
</dbReference>
<dbReference type="PANTHER" id="PTHR21505:SF15">
    <property type="entry name" value="RE18252P"/>
    <property type="match status" value="1"/>
</dbReference>
<evidence type="ECO:0000313" key="4">
    <source>
        <dbReference type="Proteomes" id="UP001231518"/>
    </source>
</evidence>
<dbReference type="AlphaFoldDB" id="A0AAD7YMH5"/>
<keyword evidence="4" id="KW-1185">Reference proteome</keyword>